<evidence type="ECO:0000313" key="5">
    <source>
        <dbReference type="Proteomes" id="UP001193081"/>
    </source>
</evidence>
<sequence>MVARFKQWFAPPVFEGDLQRTHRANLLNMMMIAALFLVVMVLFANFLDPQTPIRNFVIDLILIAIIFYLRSRLYRGNVTFVAYSTLIFAFIFIIITIISDGTIRTPATSLFLLWVVMSSILFDLRGFVLSTIAASLAISALILAQLANMMPPPVYTVGLIHWFVLTLTTGITGGLTYLGYQTTQQALKRAEQEVTKRERNEQLLEAANADLRRYVQEIEHLQAELREQYLIDPLTGLYNRRYLTEALARELVRTEREHAPLSIIVADLDHFKMINDTYGHQAGDTVLVAVARLLKEYVRGSDIACRYGGEEFLLVLFNTALDDAAKRAEEIRQAAAVLCTQSEHGTVMLTISFGIATYPDHGNNAEQLISKADQALYHSKRAGRNRVTIWQGEEVRLEQT</sequence>
<dbReference type="RefSeq" id="WP_135475820.1">
    <property type="nucleotide sequence ID" value="NZ_SIJK02000001.1"/>
</dbReference>
<feature type="transmembrane region" description="Helical" evidence="2">
    <location>
        <begin position="127"/>
        <end position="147"/>
    </location>
</feature>
<dbReference type="Pfam" id="PF00990">
    <property type="entry name" value="GGDEF"/>
    <property type="match status" value="1"/>
</dbReference>
<keyword evidence="1" id="KW-0175">Coiled coil</keyword>
<evidence type="ECO:0000256" key="2">
    <source>
        <dbReference type="SAM" id="Phobius"/>
    </source>
</evidence>
<feature type="domain" description="GGDEF" evidence="3">
    <location>
        <begin position="259"/>
        <end position="392"/>
    </location>
</feature>
<organism evidence="4 5">
    <name type="scientific">Candidatus Chloroploca mongolica</name>
    <dbReference type="NCBI Taxonomy" id="2528176"/>
    <lineage>
        <taxon>Bacteria</taxon>
        <taxon>Bacillati</taxon>
        <taxon>Chloroflexota</taxon>
        <taxon>Chloroflexia</taxon>
        <taxon>Chloroflexales</taxon>
        <taxon>Chloroflexineae</taxon>
        <taxon>Oscillochloridaceae</taxon>
        <taxon>Candidatus Chloroploca</taxon>
    </lineage>
</organism>
<keyword evidence="2" id="KW-1133">Transmembrane helix</keyword>
<reference evidence="4 5" key="1">
    <citation type="submission" date="2021-03" db="EMBL/GenBank/DDBJ databases">
        <authorList>
            <person name="Grouzdev D.S."/>
        </authorList>
    </citation>
    <scope>NUCLEOTIDE SEQUENCE [LARGE SCALE GENOMIC DNA]</scope>
    <source>
        <strain evidence="4 5">M50-1</strain>
    </source>
</reference>
<comment type="caution">
    <text evidence="4">The sequence shown here is derived from an EMBL/GenBank/DDBJ whole genome shotgun (WGS) entry which is preliminary data.</text>
</comment>
<dbReference type="InterPro" id="IPR000160">
    <property type="entry name" value="GGDEF_dom"/>
</dbReference>
<accession>A0ABS4D4B6</accession>
<dbReference type="PANTHER" id="PTHR45138">
    <property type="entry name" value="REGULATORY COMPONENTS OF SENSORY TRANSDUCTION SYSTEM"/>
    <property type="match status" value="1"/>
</dbReference>
<proteinExistence type="predicted"/>
<keyword evidence="5" id="KW-1185">Reference proteome</keyword>
<dbReference type="InterPro" id="IPR043128">
    <property type="entry name" value="Rev_trsase/Diguanyl_cyclase"/>
</dbReference>
<dbReference type="EMBL" id="SIJK02000001">
    <property type="protein sequence ID" value="MBP1464288.1"/>
    <property type="molecule type" value="Genomic_DNA"/>
</dbReference>
<dbReference type="InterPro" id="IPR029787">
    <property type="entry name" value="Nucleotide_cyclase"/>
</dbReference>
<evidence type="ECO:0000313" key="4">
    <source>
        <dbReference type="EMBL" id="MBP1464288.1"/>
    </source>
</evidence>
<dbReference type="CDD" id="cd01949">
    <property type="entry name" value="GGDEF"/>
    <property type="match status" value="1"/>
</dbReference>
<dbReference type="SUPFAM" id="SSF55073">
    <property type="entry name" value="Nucleotide cyclase"/>
    <property type="match status" value="1"/>
</dbReference>
<evidence type="ECO:0000259" key="3">
    <source>
        <dbReference type="PROSITE" id="PS50887"/>
    </source>
</evidence>
<feature type="transmembrane region" description="Helical" evidence="2">
    <location>
        <begin position="159"/>
        <end position="180"/>
    </location>
</feature>
<dbReference type="Proteomes" id="UP001193081">
    <property type="component" value="Unassembled WGS sequence"/>
</dbReference>
<dbReference type="PANTHER" id="PTHR45138:SF9">
    <property type="entry name" value="DIGUANYLATE CYCLASE DGCM-RELATED"/>
    <property type="match status" value="1"/>
</dbReference>
<dbReference type="SMART" id="SM00267">
    <property type="entry name" value="GGDEF"/>
    <property type="match status" value="1"/>
</dbReference>
<feature type="transmembrane region" description="Helical" evidence="2">
    <location>
        <begin position="53"/>
        <end position="69"/>
    </location>
</feature>
<keyword evidence="2" id="KW-0812">Transmembrane</keyword>
<dbReference type="PROSITE" id="PS50887">
    <property type="entry name" value="GGDEF"/>
    <property type="match status" value="1"/>
</dbReference>
<feature type="transmembrane region" description="Helical" evidence="2">
    <location>
        <begin position="26"/>
        <end position="47"/>
    </location>
</feature>
<keyword evidence="2" id="KW-0472">Membrane</keyword>
<feature type="transmembrane region" description="Helical" evidence="2">
    <location>
        <begin position="81"/>
        <end position="99"/>
    </location>
</feature>
<dbReference type="InterPro" id="IPR050469">
    <property type="entry name" value="Diguanylate_Cyclase"/>
</dbReference>
<dbReference type="NCBIfam" id="TIGR00254">
    <property type="entry name" value="GGDEF"/>
    <property type="match status" value="1"/>
</dbReference>
<feature type="coiled-coil region" evidence="1">
    <location>
        <begin position="180"/>
        <end position="228"/>
    </location>
</feature>
<protein>
    <submittedName>
        <fullName evidence="4">GGDEF domain-containing protein</fullName>
    </submittedName>
</protein>
<evidence type="ECO:0000256" key="1">
    <source>
        <dbReference type="SAM" id="Coils"/>
    </source>
</evidence>
<feature type="transmembrane region" description="Helical" evidence="2">
    <location>
        <begin position="105"/>
        <end position="122"/>
    </location>
</feature>
<name>A0ABS4D4B6_9CHLR</name>
<dbReference type="Gene3D" id="3.30.70.270">
    <property type="match status" value="1"/>
</dbReference>
<gene>
    <name evidence="4" type="ORF">EYB53_001070</name>
</gene>